<dbReference type="Gene3D" id="2.60.40.1120">
    <property type="entry name" value="Carboxypeptidase-like, regulatory domain"/>
    <property type="match status" value="1"/>
</dbReference>
<proteinExistence type="predicted"/>
<dbReference type="SUPFAM" id="SSF49464">
    <property type="entry name" value="Carboxypeptidase regulatory domain-like"/>
    <property type="match status" value="1"/>
</dbReference>
<comment type="caution">
    <text evidence="1">The sequence shown here is derived from an EMBL/GenBank/DDBJ whole genome shotgun (WGS) entry which is preliminary data.</text>
</comment>
<accession>A0ABR6KQD9</accession>
<name>A0ABR6KQD9_9BACT</name>
<protein>
    <submittedName>
        <fullName evidence="1">Fructose-specific component phosphotransferase system IIB-like protein</fullName>
    </submittedName>
</protein>
<dbReference type="Gene3D" id="2.60.220.30">
    <property type="match status" value="1"/>
</dbReference>
<evidence type="ECO:0000313" key="1">
    <source>
        <dbReference type="EMBL" id="MBB4623706.1"/>
    </source>
</evidence>
<dbReference type="InterPro" id="IPR008969">
    <property type="entry name" value="CarboxyPept-like_regulatory"/>
</dbReference>
<dbReference type="EMBL" id="JACHOC010000007">
    <property type="protein sequence ID" value="MBB4623706.1"/>
    <property type="molecule type" value="Genomic_DNA"/>
</dbReference>
<organism evidence="1 2">
    <name type="scientific">Parabacteroides faecis</name>
    <dbReference type="NCBI Taxonomy" id="1217282"/>
    <lineage>
        <taxon>Bacteria</taxon>
        <taxon>Pseudomonadati</taxon>
        <taxon>Bacteroidota</taxon>
        <taxon>Bacteroidia</taxon>
        <taxon>Bacteroidales</taxon>
        <taxon>Tannerellaceae</taxon>
        <taxon>Parabacteroides</taxon>
    </lineage>
</organism>
<evidence type="ECO:0000313" key="2">
    <source>
        <dbReference type="Proteomes" id="UP000533637"/>
    </source>
</evidence>
<dbReference type="RefSeq" id="WP_183671684.1">
    <property type="nucleotide sequence ID" value="NZ_BMPB01000008.1"/>
</dbReference>
<dbReference type="PROSITE" id="PS51257">
    <property type="entry name" value="PROKAR_LIPOPROTEIN"/>
    <property type="match status" value="1"/>
</dbReference>
<gene>
    <name evidence="1" type="ORF">GGQ57_003622</name>
</gene>
<dbReference type="Proteomes" id="UP000533637">
    <property type="component" value="Unassembled WGS sequence"/>
</dbReference>
<sequence length="411" mass="43314">MKMNKHLVAGMAICLAATVGVGLSSCKKDEPTPVIVENPLDAEVYYIAGKVMVGNNALEGVKVTASNSEATTAADGTFQLEMTSKNDYVVTFEKSGYVTVTAEASFPSDAKKQSVVSLVQELEEKNQPVTVTPDAGSTVIEAKRQMVELEFPAGAVKTATDITVTAYKEGAKKSQAGTVRASLSTVSCEPDGQTFEKPVILRMKNPASNSVYFADVRHYVEKNGVWNETGTADYNGNGYYMTTIDGFSNHSFGVPCSSQKGTSKTEDLASVVIDNLGNMDSKEQAIDVTFHLGWKIDGTTSDLLKKQLAGLSDSDVTALSGAVESSLASLLGGTQSVGEMTLKRDARVSGDMKATVSMIEKTTTTVFGFPVVFGGQTVALTIPVVKYEGVDLVVTTEKGASHGSHSGGSGE</sequence>
<reference evidence="1 2" key="1">
    <citation type="submission" date="2020-08" db="EMBL/GenBank/DDBJ databases">
        <title>Genomic Encyclopedia of Type Strains, Phase IV (KMG-IV): sequencing the most valuable type-strain genomes for metagenomic binning, comparative biology and taxonomic classification.</title>
        <authorList>
            <person name="Goeker M."/>
        </authorList>
    </citation>
    <scope>NUCLEOTIDE SEQUENCE [LARGE SCALE GENOMIC DNA]</scope>
    <source>
        <strain evidence="1 2">DSM 102983</strain>
    </source>
</reference>
<keyword evidence="2" id="KW-1185">Reference proteome</keyword>